<accession>A0A6N7INF4</accession>
<comment type="caution">
    <text evidence="1">The sequence shown here is derived from an EMBL/GenBank/DDBJ whole genome shotgun (WGS) entry which is preliminary data.</text>
</comment>
<dbReference type="EMBL" id="WHYR01000008">
    <property type="protein sequence ID" value="MQL51481.1"/>
    <property type="molecule type" value="Genomic_DNA"/>
</dbReference>
<dbReference type="AlphaFoldDB" id="A0A6N7INF4"/>
<evidence type="ECO:0008006" key="3">
    <source>
        <dbReference type="Google" id="ProtNLM"/>
    </source>
</evidence>
<dbReference type="OrthoDB" id="464420at2"/>
<proteinExistence type="predicted"/>
<evidence type="ECO:0000313" key="2">
    <source>
        <dbReference type="Proteomes" id="UP000441717"/>
    </source>
</evidence>
<dbReference type="Proteomes" id="UP000441717">
    <property type="component" value="Unassembled WGS sequence"/>
</dbReference>
<dbReference type="RefSeq" id="WP_152945411.1">
    <property type="nucleotide sequence ID" value="NZ_WHYR01000008.1"/>
</dbReference>
<organism evidence="1 2">
    <name type="scientific">Desulfofundulus thermobenzoicus</name>
    <dbReference type="NCBI Taxonomy" id="29376"/>
    <lineage>
        <taxon>Bacteria</taxon>
        <taxon>Bacillati</taxon>
        <taxon>Bacillota</taxon>
        <taxon>Clostridia</taxon>
        <taxon>Eubacteriales</taxon>
        <taxon>Peptococcaceae</taxon>
        <taxon>Desulfofundulus</taxon>
    </lineage>
</organism>
<protein>
    <recommendedName>
        <fullName evidence="3">DUF2281 domain-containing protein</fullName>
    </recommendedName>
</protein>
<sequence>MKPSLKDEVIKHLSSLPYEDQRRVLNFVRKLAASGPKGVPGKKLLRFAGAIAPGDVEIMRRVIEIDCEKVDLNEW</sequence>
<name>A0A6N7INF4_9FIRM</name>
<evidence type="ECO:0000313" key="1">
    <source>
        <dbReference type="EMBL" id="MQL51481.1"/>
    </source>
</evidence>
<gene>
    <name evidence="1" type="ORF">GFC01_04220</name>
</gene>
<reference evidence="1 2" key="1">
    <citation type="submission" date="2019-10" db="EMBL/GenBank/DDBJ databases">
        <title>Comparative genomics of sulfur disproportionating microorganisms.</title>
        <authorList>
            <person name="Ward L.M."/>
            <person name="Bertran E."/>
            <person name="Johnston D."/>
        </authorList>
    </citation>
    <scope>NUCLEOTIDE SEQUENCE [LARGE SCALE GENOMIC DNA]</scope>
    <source>
        <strain evidence="1 2">DSM 14055</strain>
    </source>
</reference>
<keyword evidence="2" id="KW-1185">Reference proteome</keyword>